<gene>
    <name evidence="8" type="ORF">O6P43_009244</name>
</gene>
<dbReference type="InterPro" id="IPR001357">
    <property type="entry name" value="BRCT_dom"/>
</dbReference>
<dbReference type="PROSITE" id="PS50172">
    <property type="entry name" value="BRCT"/>
    <property type="match status" value="1"/>
</dbReference>
<dbReference type="EMBL" id="JARAOO010000004">
    <property type="protein sequence ID" value="KAJ7971172.1"/>
    <property type="molecule type" value="Genomic_DNA"/>
</dbReference>
<keyword evidence="2 4" id="KW-0863">Zinc-finger</keyword>
<comment type="caution">
    <text evidence="8">The sequence shown here is derived from an EMBL/GenBank/DDBJ whole genome shotgun (WGS) entry which is preliminary data.</text>
</comment>
<organism evidence="8 9">
    <name type="scientific">Quillaja saponaria</name>
    <name type="common">Soap bark tree</name>
    <dbReference type="NCBI Taxonomy" id="32244"/>
    <lineage>
        <taxon>Eukaryota</taxon>
        <taxon>Viridiplantae</taxon>
        <taxon>Streptophyta</taxon>
        <taxon>Embryophyta</taxon>
        <taxon>Tracheophyta</taxon>
        <taxon>Spermatophyta</taxon>
        <taxon>Magnoliopsida</taxon>
        <taxon>eudicotyledons</taxon>
        <taxon>Gunneridae</taxon>
        <taxon>Pentapetalae</taxon>
        <taxon>rosids</taxon>
        <taxon>fabids</taxon>
        <taxon>Fabales</taxon>
        <taxon>Quillajaceae</taxon>
        <taxon>Quillaja</taxon>
    </lineage>
</organism>
<dbReference type="InterPro" id="IPR001841">
    <property type="entry name" value="Znf_RING"/>
</dbReference>
<feature type="domain" description="RING-type" evidence="6">
    <location>
        <begin position="387"/>
        <end position="428"/>
    </location>
</feature>
<dbReference type="SUPFAM" id="SSF52113">
    <property type="entry name" value="BRCT domain"/>
    <property type="match status" value="1"/>
</dbReference>
<feature type="region of interest" description="Disordered" evidence="5">
    <location>
        <begin position="215"/>
        <end position="252"/>
    </location>
</feature>
<dbReference type="PANTHER" id="PTHR47776:SF2">
    <property type="entry name" value="RING-TYPE E3 UBIQUITIN TRANSFERASE BRCA1"/>
    <property type="match status" value="1"/>
</dbReference>
<dbReference type="GO" id="GO:0008270">
    <property type="term" value="F:zinc ion binding"/>
    <property type="evidence" value="ECO:0007669"/>
    <property type="project" value="UniProtKB-KW"/>
</dbReference>
<keyword evidence="3" id="KW-0862">Zinc</keyword>
<protein>
    <submittedName>
        <fullName evidence="8">BRCT domain-containing protein</fullName>
    </submittedName>
</protein>
<feature type="domain" description="BRCT" evidence="7">
    <location>
        <begin position="17"/>
        <end position="108"/>
    </location>
</feature>
<proteinExistence type="predicted"/>
<dbReference type="PROSITE" id="PS00518">
    <property type="entry name" value="ZF_RING_1"/>
    <property type="match status" value="1"/>
</dbReference>
<keyword evidence="9" id="KW-1185">Reference proteome</keyword>
<evidence type="ECO:0000256" key="5">
    <source>
        <dbReference type="SAM" id="MobiDB-lite"/>
    </source>
</evidence>
<dbReference type="PROSITE" id="PS50089">
    <property type="entry name" value="ZF_RING_2"/>
    <property type="match status" value="1"/>
</dbReference>
<accession>A0AAD7PXW7</accession>
<dbReference type="PANTHER" id="PTHR47776">
    <property type="entry name" value="F5A8.9 PROTEIN"/>
    <property type="match status" value="1"/>
</dbReference>
<keyword evidence="1" id="KW-0479">Metal-binding</keyword>
<evidence type="ECO:0000259" key="6">
    <source>
        <dbReference type="PROSITE" id="PS50089"/>
    </source>
</evidence>
<evidence type="ECO:0000256" key="3">
    <source>
        <dbReference type="ARBA" id="ARBA00022833"/>
    </source>
</evidence>
<dbReference type="SMART" id="SM00184">
    <property type="entry name" value="RING"/>
    <property type="match status" value="1"/>
</dbReference>
<evidence type="ECO:0000256" key="2">
    <source>
        <dbReference type="ARBA" id="ARBA00022771"/>
    </source>
</evidence>
<dbReference type="SUPFAM" id="SSF57850">
    <property type="entry name" value="RING/U-box"/>
    <property type="match status" value="1"/>
</dbReference>
<name>A0AAD7PXW7_QUISA</name>
<dbReference type="Pfam" id="PF12738">
    <property type="entry name" value="PTCB-BRCT"/>
    <property type="match status" value="1"/>
</dbReference>
<dbReference type="SUPFAM" id="SSF57903">
    <property type="entry name" value="FYVE/PHD zinc finger"/>
    <property type="match status" value="1"/>
</dbReference>
<evidence type="ECO:0000313" key="8">
    <source>
        <dbReference type="EMBL" id="KAJ7971172.1"/>
    </source>
</evidence>
<dbReference type="Gene3D" id="3.40.50.10190">
    <property type="entry name" value="BRCT domain"/>
    <property type="match status" value="1"/>
</dbReference>
<dbReference type="AlphaFoldDB" id="A0AAD7PXW7"/>
<dbReference type="InterPro" id="IPR013083">
    <property type="entry name" value="Znf_RING/FYVE/PHD"/>
</dbReference>
<reference evidence="8" key="1">
    <citation type="journal article" date="2023" name="Science">
        <title>Elucidation of the pathway for biosynthesis of saponin adjuvants from the soapbark tree.</title>
        <authorList>
            <person name="Reed J."/>
            <person name="Orme A."/>
            <person name="El-Demerdash A."/>
            <person name="Owen C."/>
            <person name="Martin L.B.B."/>
            <person name="Misra R.C."/>
            <person name="Kikuchi S."/>
            <person name="Rejzek M."/>
            <person name="Martin A.C."/>
            <person name="Harkess A."/>
            <person name="Leebens-Mack J."/>
            <person name="Louveau T."/>
            <person name="Stephenson M.J."/>
            <person name="Osbourn A."/>
        </authorList>
    </citation>
    <scope>NUCLEOTIDE SEQUENCE</scope>
    <source>
        <strain evidence="8">S10</strain>
    </source>
</reference>
<dbReference type="Gene3D" id="3.30.40.10">
    <property type="entry name" value="Zinc/RING finger domain, C3HC4 (zinc finger)"/>
    <property type="match status" value="1"/>
</dbReference>
<evidence type="ECO:0000256" key="4">
    <source>
        <dbReference type="PROSITE-ProRule" id="PRU00175"/>
    </source>
</evidence>
<evidence type="ECO:0000313" key="9">
    <source>
        <dbReference type="Proteomes" id="UP001163823"/>
    </source>
</evidence>
<feature type="compositionally biased region" description="Polar residues" evidence="5">
    <location>
        <begin position="237"/>
        <end position="247"/>
    </location>
</feature>
<dbReference type="Proteomes" id="UP001163823">
    <property type="component" value="Chromosome 4"/>
</dbReference>
<dbReference type="KEGG" id="qsa:O6P43_009244"/>
<dbReference type="InterPro" id="IPR017907">
    <property type="entry name" value="Znf_RING_CS"/>
</dbReference>
<dbReference type="SMART" id="SM00292">
    <property type="entry name" value="BRCT"/>
    <property type="match status" value="1"/>
</dbReference>
<sequence>MENDRLQHQLTSRCCKSDVYPIQGMESVIITVSGYHGSERFNLIKLISHSGANYVGAMSGSITHLVCWKFEGKKFNLAKKFKTVIVNHRWVEDCINQGKRVPEHSYTLQSGQEVGPLLLEAPLIVKECASSKNKVLCGNPDGVDSDKQKTEFSFGASGNPGWTDSCLVEKNLCPDYGKCAKLPHKSERKLVKKSLKQENLTSSRYTFQMTPLSRLVRTEEESSSHSSQLMSEKRKISNSNGAATSAEPSRKAKRLVKKNVAMVLEPLIIDLDHDYHINGVHSPHCDIAAPNPSGGVRNITEIREGFDDELYDERRNSAGVYDDIEEIEDWNILSASNNSTLCIEDSPTATGKTLKGTSSSAENLNEIEDLDEFDHVTKLSTSPNLSCVICWTAYSSTRGILPCKHRFCYSCIQKWALKEKKACCPLCKRRFETIMKVEDADTTDQKIYSQTIPSDASIVDILILEDADTPTYGAESSSGAVCIACREREPEDCLIRCHICQIRQIHGYCLDPYVNPWTCSHCKDYQRLPVRRIF</sequence>
<dbReference type="Pfam" id="PF13639">
    <property type="entry name" value="zf-RING_2"/>
    <property type="match status" value="1"/>
</dbReference>
<dbReference type="InterPro" id="IPR011011">
    <property type="entry name" value="Znf_FYVE_PHD"/>
</dbReference>
<dbReference type="InterPro" id="IPR036420">
    <property type="entry name" value="BRCT_dom_sf"/>
</dbReference>
<evidence type="ECO:0000259" key="7">
    <source>
        <dbReference type="PROSITE" id="PS50172"/>
    </source>
</evidence>
<evidence type="ECO:0000256" key="1">
    <source>
        <dbReference type="ARBA" id="ARBA00022723"/>
    </source>
</evidence>